<dbReference type="OMA" id="CYISSGW"/>
<dbReference type="SUPFAM" id="SSF47113">
    <property type="entry name" value="Histone-fold"/>
    <property type="match status" value="1"/>
</dbReference>
<dbReference type="InterPro" id="IPR009072">
    <property type="entry name" value="Histone-fold"/>
</dbReference>
<dbReference type="Gene3D" id="1.20.120.1110">
    <property type="entry name" value="TAFH/NHR1 domain"/>
    <property type="match status" value="1"/>
</dbReference>
<dbReference type="PROSITE" id="PS51119">
    <property type="entry name" value="TAFH"/>
    <property type="match status" value="1"/>
</dbReference>
<dbReference type="Proteomes" id="UP000694546">
    <property type="component" value="Chromosome 1"/>
</dbReference>
<feature type="region of interest" description="Disordered" evidence="6">
    <location>
        <begin position="415"/>
        <end position="437"/>
    </location>
</feature>
<protein>
    <submittedName>
        <fullName evidence="8">TATA-box binding protein associated factor 4</fullName>
    </submittedName>
</protein>
<feature type="region of interest" description="Disordered" evidence="6">
    <location>
        <begin position="73"/>
        <end position="115"/>
    </location>
</feature>
<dbReference type="GO" id="GO:0005669">
    <property type="term" value="C:transcription factor TFIID complex"/>
    <property type="evidence" value="ECO:0007669"/>
    <property type="project" value="InterPro"/>
</dbReference>
<gene>
    <name evidence="8" type="primary">TAF4</name>
</gene>
<feature type="compositionally biased region" description="Low complexity" evidence="6">
    <location>
        <begin position="342"/>
        <end position="364"/>
    </location>
</feature>
<organism evidence="8 9">
    <name type="scientific">Gadus morhua</name>
    <name type="common">Atlantic cod</name>
    <dbReference type="NCBI Taxonomy" id="8049"/>
    <lineage>
        <taxon>Eukaryota</taxon>
        <taxon>Metazoa</taxon>
        <taxon>Chordata</taxon>
        <taxon>Craniata</taxon>
        <taxon>Vertebrata</taxon>
        <taxon>Euteleostomi</taxon>
        <taxon>Actinopterygii</taxon>
        <taxon>Neopterygii</taxon>
        <taxon>Teleostei</taxon>
        <taxon>Neoteleostei</taxon>
        <taxon>Acanthomorphata</taxon>
        <taxon>Zeiogadaria</taxon>
        <taxon>Gadariae</taxon>
        <taxon>Gadiformes</taxon>
        <taxon>Gadoidei</taxon>
        <taxon>Gadidae</taxon>
        <taxon>Gadus</taxon>
    </lineage>
</organism>
<dbReference type="GO" id="GO:0003677">
    <property type="term" value="F:DNA binding"/>
    <property type="evidence" value="ECO:0007669"/>
    <property type="project" value="TreeGrafter"/>
</dbReference>
<evidence type="ECO:0000256" key="5">
    <source>
        <dbReference type="ARBA" id="ARBA00023242"/>
    </source>
</evidence>
<evidence type="ECO:0000259" key="7">
    <source>
        <dbReference type="PROSITE" id="PS51119"/>
    </source>
</evidence>
<comment type="similarity">
    <text evidence="2">Belongs to the TAF4 family.</text>
</comment>
<dbReference type="PANTHER" id="PTHR15138">
    <property type="entry name" value="TRANSCRIPTION INITIATION FACTOR TFIID SUBUNIT 4"/>
    <property type="match status" value="1"/>
</dbReference>
<dbReference type="Pfam" id="PF05236">
    <property type="entry name" value="TAF4"/>
    <property type="match status" value="1"/>
</dbReference>
<dbReference type="InterPro" id="IPR003894">
    <property type="entry name" value="TAFH_NHR1"/>
</dbReference>
<dbReference type="AlphaFoldDB" id="A0A8C4YXN6"/>
<dbReference type="SMART" id="SM00549">
    <property type="entry name" value="TAFH"/>
    <property type="match status" value="1"/>
</dbReference>
<dbReference type="GeneTree" id="ENSGT00390000011620"/>
<reference evidence="8" key="2">
    <citation type="submission" date="2025-08" db="UniProtKB">
        <authorList>
            <consortium name="Ensembl"/>
        </authorList>
    </citation>
    <scope>IDENTIFICATION</scope>
</reference>
<evidence type="ECO:0000256" key="4">
    <source>
        <dbReference type="ARBA" id="ARBA00023163"/>
    </source>
</evidence>
<feature type="compositionally biased region" description="Low complexity" evidence="6">
    <location>
        <begin position="93"/>
        <end position="103"/>
    </location>
</feature>
<evidence type="ECO:0000313" key="8">
    <source>
        <dbReference type="Ensembl" id="ENSGMOP00000002697.2"/>
    </source>
</evidence>
<evidence type="ECO:0000256" key="6">
    <source>
        <dbReference type="SAM" id="MobiDB-lite"/>
    </source>
</evidence>
<keyword evidence="3" id="KW-0805">Transcription regulation</keyword>
<feature type="domain" description="TAFH" evidence="7">
    <location>
        <begin position="452"/>
        <end position="553"/>
    </location>
</feature>
<feature type="compositionally biased region" description="Polar residues" evidence="6">
    <location>
        <begin position="415"/>
        <end position="431"/>
    </location>
</feature>
<dbReference type="InterPro" id="IPR007900">
    <property type="entry name" value="TAF4_C"/>
</dbReference>
<name>A0A8C4YXN6_GADMO</name>
<reference evidence="8" key="3">
    <citation type="submission" date="2025-09" db="UniProtKB">
        <authorList>
            <consortium name="Ensembl"/>
        </authorList>
    </citation>
    <scope>IDENTIFICATION</scope>
</reference>
<keyword evidence="5" id="KW-0539">Nucleus</keyword>
<evidence type="ECO:0000313" key="9">
    <source>
        <dbReference type="Proteomes" id="UP000694546"/>
    </source>
</evidence>
<feature type="region of interest" description="Disordered" evidence="6">
    <location>
        <begin position="816"/>
        <end position="837"/>
    </location>
</feature>
<evidence type="ECO:0000256" key="3">
    <source>
        <dbReference type="ARBA" id="ARBA00023015"/>
    </source>
</evidence>
<dbReference type="Gene3D" id="1.10.20.10">
    <property type="entry name" value="Histone, subunit A"/>
    <property type="match status" value="1"/>
</dbReference>
<dbReference type="InterPro" id="IPR045144">
    <property type="entry name" value="TAF4"/>
</dbReference>
<dbReference type="GO" id="GO:0006355">
    <property type="term" value="P:regulation of DNA-templated transcription"/>
    <property type="evidence" value="ECO:0007669"/>
    <property type="project" value="UniProtKB-ARBA"/>
</dbReference>
<dbReference type="GO" id="GO:0046982">
    <property type="term" value="F:protein heterodimerization activity"/>
    <property type="evidence" value="ECO:0007669"/>
    <property type="project" value="InterPro"/>
</dbReference>
<dbReference type="Pfam" id="PF07531">
    <property type="entry name" value="TAFH"/>
    <property type="match status" value="1"/>
</dbReference>
<keyword evidence="4" id="KW-0804">Transcription</keyword>
<feature type="region of interest" description="Disordered" evidence="6">
    <location>
        <begin position="342"/>
        <end position="365"/>
    </location>
</feature>
<dbReference type="GO" id="GO:0006367">
    <property type="term" value="P:transcription initiation at RNA polymerase II promoter"/>
    <property type="evidence" value="ECO:0007669"/>
    <property type="project" value="TreeGrafter"/>
</dbReference>
<accession>A0A8C4YXN6</accession>
<sequence length="933" mass="97930">MAAGSDCLDDVFNTEVDEKVVSDLVGSLESELTGAGETSATASLQSTKKQVGNSAAAANSNVQSSRIPQELAKTGVQGGVISSGSPMDGAGGTTAAAVSGMTARPNPTKTSAVSDAATVTTDPAIGAPAAIAVKTLNGSNLVTISHIPGGVPCVPKGNALLSTTANTNNPTYLPSAHNVVASTVIAPQSSTSSVPTVTLVRPPMQTPSVSSQGAVISTSTVASVTSTQGPGAVINTLESPKTIIQTTAPISMVSAVPTGATVAVKSPTVLQNVRTSVPSPINAAPGSAAVRTIAAQVLAPRIGQQQPNAPNVQNIQLPPGMVLVRSESGQLLMIHHQTLAQMQAQSQSQSAMTPRPATPTSTPSVQLASLQAPGGSLLARQVTQNNLIKQGLGVQTSVQATTTLQRPPVLQVLGSASTPGQPLGTATTGQPGSAAPAVTQRIGPAGAPPETLENVKKCRNFLSTLIKLASSGKQTPETTANVKETLLTCNSLNLQGKIEPEAFTSRLYEELNSSPQPYLVPFLKRSLPALRQMTSDSTAFIHQSQLPLPCTQPSSTSAALTAMVLRPPLSTTTTASTRTPVVTLTQSPHCKAGSIAPQQQGATVRPQVTLAQPSLVALRGQPQPRIIMSQPQVVKQLQVPVVKQPLASGTRGVLSAHSALTAAQRNKLKEGGGGTYRDDDDINDVASMAGVDLSEESARILATNSDLVGTVTRSCKDQPFLTTTLLTRRVLEMGRKFGVCDLGQEVINYISHATKQRLQNLLEKVSEVAQQKNLTFKEDERFEQVTDVRTQLKFFEQLDQMEKQRKEEQEREILMKAAKSRSRQEDPEQLRLKQKAKEMQQQELAQIRQREANLTALAAIGPRKKRKMGSPANGAVAEGSGSGAAQPGGSNGGGSRQFTRQRITRVNLRDLLFCLENERESGHSHLLYKGLLK</sequence>
<dbReference type="PANTHER" id="PTHR15138:SF18">
    <property type="entry name" value="TATA-BOX BINDING PROTEIN ASSOCIATED FACTOR 4"/>
    <property type="match status" value="1"/>
</dbReference>
<comment type="subcellular location">
    <subcellularLocation>
        <location evidence="1">Nucleus</location>
    </subcellularLocation>
</comment>
<dbReference type="Ensembl" id="ENSGMOT00000002783.2">
    <property type="protein sequence ID" value="ENSGMOP00000002697.2"/>
    <property type="gene ID" value="ENSGMOG00000002528.2"/>
</dbReference>
<feature type="compositionally biased region" description="Low complexity" evidence="6">
    <location>
        <begin position="872"/>
        <end position="888"/>
    </location>
</feature>
<feature type="compositionally biased region" description="Basic and acidic residues" evidence="6">
    <location>
        <begin position="822"/>
        <end position="837"/>
    </location>
</feature>
<dbReference type="SUPFAM" id="SSF158553">
    <property type="entry name" value="TAFH domain-like"/>
    <property type="match status" value="1"/>
</dbReference>
<evidence type="ECO:0000256" key="1">
    <source>
        <dbReference type="ARBA" id="ARBA00004123"/>
    </source>
</evidence>
<reference evidence="8" key="1">
    <citation type="submission" date="2019-07" db="EMBL/GenBank/DDBJ databases">
        <authorList>
            <consortium name="Wellcome Sanger Institute Data Sharing"/>
        </authorList>
    </citation>
    <scope>NUCLEOTIDE SEQUENCE [LARGE SCALE GENOMIC DNA]</scope>
</reference>
<feature type="region of interest" description="Disordered" evidence="6">
    <location>
        <begin position="863"/>
        <end position="901"/>
    </location>
</feature>
<dbReference type="GO" id="GO:0016251">
    <property type="term" value="F:RNA polymerase II general transcription initiation factor activity"/>
    <property type="evidence" value="ECO:0007669"/>
    <property type="project" value="TreeGrafter"/>
</dbReference>
<dbReference type="CDD" id="cd08045">
    <property type="entry name" value="HFD_TAF4"/>
    <property type="match status" value="1"/>
</dbReference>
<keyword evidence="9" id="KW-1185">Reference proteome</keyword>
<proteinExistence type="inferred from homology"/>
<dbReference type="InterPro" id="IPR037249">
    <property type="entry name" value="TAFH/NHR1_dom_sf"/>
</dbReference>
<evidence type="ECO:0000256" key="2">
    <source>
        <dbReference type="ARBA" id="ARBA00006178"/>
    </source>
</evidence>